<protein>
    <submittedName>
        <fullName evidence="2">Uncharacterized protein</fullName>
    </submittedName>
</protein>
<sequence>MRSVAFATLLAAITTGLAAVTPQLSQRQGGSQGGGGGDVFLVVCTEPNLASGTCSTAGGLNACRTFIPPFNNSIESLASTVASVACAVYVNDDCTGDSLIVTNLEVVDNLAASNPNLKDALNSFQCIGTA</sequence>
<gene>
    <name evidence="2" type="ORF">BDP27DRAFT_1328213</name>
</gene>
<evidence type="ECO:0000313" key="3">
    <source>
        <dbReference type="Proteomes" id="UP000772434"/>
    </source>
</evidence>
<evidence type="ECO:0000313" key="2">
    <source>
        <dbReference type="EMBL" id="KAF9067887.1"/>
    </source>
</evidence>
<proteinExistence type="predicted"/>
<dbReference type="AlphaFoldDB" id="A0A9P5PSU2"/>
<keyword evidence="3" id="KW-1185">Reference proteome</keyword>
<organism evidence="2 3">
    <name type="scientific">Rhodocollybia butyracea</name>
    <dbReference type="NCBI Taxonomy" id="206335"/>
    <lineage>
        <taxon>Eukaryota</taxon>
        <taxon>Fungi</taxon>
        <taxon>Dikarya</taxon>
        <taxon>Basidiomycota</taxon>
        <taxon>Agaricomycotina</taxon>
        <taxon>Agaricomycetes</taxon>
        <taxon>Agaricomycetidae</taxon>
        <taxon>Agaricales</taxon>
        <taxon>Marasmiineae</taxon>
        <taxon>Omphalotaceae</taxon>
        <taxon>Rhodocollybia</taxon>
    </lineage>
</organism>
<dbReference type="OrthoDB" id="5401396at2759"/>
<comment type="caution">
    <text evidence="2">The sequence shown here is derived from an EMBL/GenBank/DDBJ whole genome shotgun (WGS) entry which is preliminary data.</text>
</comment>
<feature type="chain" id="PRO_5040231742" evidence="1">
    <location>
        <begin position="19"/>
        <end position="130"/>
    </location>
</feature>
<dbReference type="EMBL" id="JADNRY010000067">
    <property type="protein sequence ID" value="KAF9067887.1"/>
    <property type="molecule type" value="Genomic_DNA"/>
</dbReference>
<accession>A0A9P5PSU2</accession>
<name>A0A9P5PSU2_9AGAR</name>
<dbReference type="Proteomes" id="UP000772434">
    <property type="component" value="Unassembled WGS sequence"/>
</dbReference>
<keyword evidence="1" id="KW-0732">Signal</keyword>
<feature type="signal peptide" evidence="1">
    <location>
        <begin position="1"/>
        <end position="18"/>
    </location>
</feature>
<reference evidence="2" key="1">
    <citation type="submission" date="2020-11" db="EMBL/GenBank/DDBJ databases">
        <authorList>
            <consortium name="DOE Joint Genome Institute"/>
            <person name="Ahrendt S."/>
            <person name="Riley R."/>
            <person name="Andreopoulos W."/>
            <person name="Labutti K."/>
            <person name="Pangilinan J."/>
            <person name="Ruiz-Duenas F.J."/>
            <person name="Barrasa J.M."/>
            <person name="Sanchez-Garcia M."/>
            <person name="Camarero S."/>
            <person name="Miyauchi S."/>
            <person name="Serrano A."/>
            <person name="Linde D."/>
            <person name="Babiker R."/>
            <person name="Drula E."/>
            <person name="Ayuso-Fernandez I."/>
            <person name="Pacheco R."/>
            <person name="Padilla G."/>
            <person name="Ferreira P."/>
            <person name="Barriuso J."/>
            <person name="Kellner H."/>
            <person name="Castanera R."/>
            <person name="Alfaro M."/>
            <person name="Ramirez L."/>
            <person name="Pisabarro A.G."/>
            <person name="Kuo A."/>
            <person name="Tritt A."/>
            <person name="Lipzen A."/>
            <person name="He G."/>
            <person name="Yan M."/>
            <person name="Ng V."/>
            <person name="Cullen D."/>
            <person name="Martin F."/>
            <person name="Rosso M.-N."/>
            <person name="Henrissat B."/>
            <person name="Hibbett D."/>
            <person name="Martinez A.T."/>
            <person name="Grigoriev I.V."/>
        </authorList>
    </citation>
    <scope>NUCLEOTIDE SEQUENCE</scope>
    <source>
        <strain evidence="2">AH 40177</strain>
    </source>
</reference>
<evidence type="ECO:0000256" key="1">
    <source>
        <dbReference type="SAM" id="SignalP"/>
    </source>
</evidence>